<name>A0A8J8MPC0_9FIRM</name>
<dbReference type="Proteomes" id="UP000683246">
    <property type="component" value="Chromosome"/>
</dbReference>
<protein>
    <submittedName>
        <fullName evidence="2">tRNA (Adenosine(37)-N6)-threonylcarbamoyltransferase complex dimerization subunit type 1 TsaB</fullName>
    </submittedName>
</protein>
<dbReference type="RefSeq" id="WP_212695618.1">
    <property type="nucleotide sequence ID" value="NZ_CP058649.1"/>
</dbReference>
<dbReference type="PANTHER" id="PTHR11735">
    <property type="entry name" value="TRNA N6-ADENOSINE THREONYLCARBAMOYLTRANSFERASE"/>
    <property type="match status" value="1"/>
</dbReference>
<reference evidence="2" key="1">
    <citation type="submission" date="2020-07" db="EMBL/GenBank/DDBJ databases">
        <title>Vallitalea pronyensis genome.</title>
        <authorList>
            <person name="Postec A."/>
        </authorList>
    </citation>
    <scope>NUCLEOTIDE SEQUENCE</scope>
    <source>
        <strain evidence="2">FatNI3</strain>
    </source>
</reference>
<dbReference type="SUPFAM" id="SSF53067">
    <property type="entry name" value="Actin-like ATPase domain"/>
    <property type="match status" value="2"/>
</dbReference>
<dbReference type="GO" id="GO:0005829">
    <property type="term" value="C:cytosol"/>
    <property type="evidence" value="ECO:0007669"/>
    <property type="project" value="TreeGrafter"/>
</dbReference>
<accession>A0A8J8MPC0</accession>
<dbReference type="GO" id="GO:0002949">
    <property type="term" value="P:tRNA threonylcarbamoyladenosine modification"/>
    <property type="evidence" value="ECO:0007669"/>
    <property type="project" value="InterPro"/>
</dbReference>
<keyword evidence="3" id="KW-1185">Reference proteome</keyword>
<organism evidence="2 3">
    <name type="scientific">Vallitalea pronyensis</name>
    <dbReference type="NCBI Taxonomy" id="1348613"/>
    <lineage>
        <taxon>Bacteria</taxon>
        <taxon>Bacillati</taxon>
        <taxon>Bacillota</taxon>
        <taxon>Clostridia</taxon>
        <taxon>Lachnospirales</taxon>
        <taxon>Vallitaleaceae</taxon>
        <taxon>Vallitalea</taxon>
    </lineage>
</organism>
<proteinExistence type="predicted"/>
<dbReference type="CDD" id="cd24032">
    <property type="entry name" value="ASKHA_NBD_TsaB"/>
    <property type="match status" value="1"/>
</dbReference>
<dbReference type="Pfam" id="PF00814">
    <property type="entry name" value="TsaD"/>
    <property type="match status" value="1"/>
</dbReference>
<dbReference type="KEGG" id="vpy:HZI73_22670"/>
<evidence type="ECO:0000313" key="3">
    <source>
        <dbReference type="Proteomes" id="UP000683246"/>
    </source>
</evidence>
<evidence type="ECO:0000313" key="2">
    <source>
        <dbReference type="EMBL" id="QUI24918.1"/>
    </source>
</evidence>
<dbReference type="InterPro" id="IPR043129">
    <property type="entry name" value="ATPase_NBD"/>
</dbReference>
<dbReference type="InterPro" id="IPR000905">
    <property type="entry name" value="Gcp-like_dom"/>
</dbReference>
<gene>
    <name evidence="2" type="primary">tsaB</name>
    <name evidence="2" type="ORF">HZI73_22670</name>
</gene>
<dbReference type="AlphaFoldDB" id="A0A8J8MPC0"/>
<feature type="domain" description="Gcp-like" evidence="1">
    <location>
        <begin position="32"/>
        <end position="228"/>
    </location>
</feature>
<dbReference type="PANTHER" id="PTHR11735:SF11">
    <property type="entry name" value="TRNA THREONYLCARBAMOYLADENOSINE BIOSYNTHESIS PROTEIN TSAB"/>
    <property type="match status" value="1"/>
</dbReference>
<dbReference type="InterPro" id="IPR022496">
    <property type="entry name" value="T6A_TsaB"/>
</dbReference>
<dbReference type="NCBIfam" id="TIGR03725">
    <property type="entry name" value="T6A_YeaZ"/>
    <property type="match status" value="1"/>
</dbReference>
<sequence>MKLLAIESSAIVASIAIAEDDRLICEYTSNHKKTHSQTLMPMIEAVSQLIELDLKELDAIAIANGPGSFTGLRIGVATAKGLAHALDIPIVPVGTLDALAYNMGPTDQLICPMMDARRNQVYTALYKYEHHQFTQILPSTVVPIETIFNTIKDRQEQVIFLGDGVAPHIEKIQNNFAKEEYVLAPLNNNIQRAASVAALGMNYAKEGKGESYMHFAPIYLRKSQAEREYERKQHSCT</sequence>
<dbReference type="Gene3D" id="3.30.420.40">
    <property type="match status" value="2"/>
</dbReference>
<dbReference type="EMBL" id="CP058649">
    <property type="protein sequence ID" value="QUI24918.1"/>
    <property type="molecule type" value="Genomic_DNA"/>
</dbReference>
<evidence type="ECO:0000259" key="1">
    <source>
        <dbReference type="Pfam" id="PF00814"/>
    </source>
</evidence>